<comment type="activity regulation">
    <text evidence="12">Activated by a monovalent cation that binds near, but not in, the active site. The most likely occupant of the site in vivo is potassium. Ion binding induces a conformational change that may alter substrate affinity.</text>
</comment>
<dbReference type="InterPro" id="IPR002173">
    <property type="entry name" value="Carboh/pur_kinase_PfkB_CS"/>
</dbReference>
<feature type="binding site" evidence="12">
    <location>
        <begin position="249"/>
        <end position="250"/>
    </location>
    <ligand>
        <name>ATP</name>
        <dbReference type="ChEBI" id="CHEBI:30616"/>
    </ligand>
</feature>
<evidence type="ECO:0000313" key="14">
    <source>
        <dbReference type="EMBL" id="TVX93432.1"/>
    </source>
</evidence>
<dbReference type="EMBL" id="VNJK01000001">
    <property type="protein sequence ID" value="TVX93432.1"/>
    <property type="molecule type" value="Genomic_DNA"/>
</dbReference>
<keyword evidence="11 12" id="KW-0119">Carbohydrate metabolism</keyword>
<evidence type="ECO:0000256" key="4">
    <source>
        <dbReference type="ARBA" id="ARBA00022679"/>
    </source>
</evidence>
<comment type="similarity">
    <text evidence="1">Belongs to the carbohydrate kinase pfkB family.</text>
</comment>
<keyword evidence="15" id="KW-1185">Reference proteome</keyword>
<dbReference type="SUPFAM" id="SSF53613">
    <property type="entry name" value="Ribokinase-like"/>
    <property type="match status" value="1"/>
</dbReference>
<feature type="binding site" evidence="12">
    <location>
        <position position="246"/>
    </location>
    <ligand>
        <name>K(+)</name>
        <dbReference type="ChEBI" id="CHEBI:29103"/>
    </ligand>
</feature>
<evidence type="ECO:0000256" key="10">
    <source>
        <dbReference type="ARBA" id="ARBA00022958"/>
    </source>
</evidence>
<keyword evidence="6 12" id="KW-0547">Nucleotide-binding</keyword>
<comment type="function">
    <text evidence="12">Catalyzes the phosphorylation of ribose at O-5 in a reaction requiring ATP and magnesium. The resulting D-ribose-5-phosphate can then be used either for sythesis of nucleotides, histidine, and tryptophan, or as a component of the pentose phosphate pathway.</text>
</comment>
<dbReference type="RefSeq" id="WP_144989918.1">
    <property type="nucleotide sequence ID" value="NZ_VNJK01000001.1"/>
</dbReference>
<dbReference type="InterPro" id="IPR011611">
    <property type="entry name" value="PfkB_dom"/>
</dbReference>
<dbReference type="GO" id="GO:0019303">
    <property type="term" value="P:D-ribose catabolic process"/>
    <property type="evidence" value="ECO:0007669"/>
    <property type="project" value="UniProtKB-UniRule"/>
</dbReference>
<comment type="similarity">
    <text evidence="12">Belongs to the carbohydrate kinase PfkB family. Ribokinase subfamily.</text>
</comment>
<dbReference type="GO" id="GO:0005524">
    <property type="term" value="F:ATP binding"/>
    <property type="evidence" value="ECO:0007669"/>
    <property type="project" value="UniProtKB-UniRule"/>
</dbReference>
<feature type="binding site" evidence="12">
    <location>
        <begin position="13"/>
        <end position="15"/>
    </location>
    <ligand>
        <name>substrate</name>
    </ligand>
</feature>
<protein>
    <recommendedName>
        <fullName evidence="3 12">Ribokinase</fullName>
        <shortName evidence="12">RK</shortName>
        <ecNumber evidence="2 12">2.7.1.15</ecNumber>
    </recommendedName>
</protein>
<gene>
    <name evidence="12 14" type="primary">rbsK</name>
    <name evidence="14" type="ORF">FPZ44_10430</name>
</gene>
<dbReference type="Gene3D" id="3.40.1190.20">
    <property type="match status" value="1"/>
</dbReference>
<keyword evidence="4 12" id="KW-0808">Transferase</keyword>
<dbReference type="EC" id="2.7.1.15" evidence="2 12"/>
<dbReference type="UniPathway" id="UPA00916">
    <property type="reaction ID" value="UER00889"/>
</dbReference>
<keyword evidence="7 12" id="KW-0418">Kinase</keyword>
<feature type="active site" description="Proton acceptor" evidence="12">
    <location>
        <position position="250"/>
    </location>
</feature>
<feature type="binding site" evidence="12">
    <location>
        <begin position="217"/>
        <end position="222"/>
    </location>
    <ligand>
        <name>ATP</name>
        <dbReference type="ChEBI" id="CHEBI:30616"/>
    </ligand>
</feature>
<dbReference type="HAMAP" id="MF_01987">
    <property type="entry name" value="Ribokinase"/>
    <property type="match status" value="1"/>
</dbReference>
<feature type="binding site" evidence="12">
    <location>
        <position position="250"/>
    </location>
    <ligand>
        <name>substrate</name>
    </ligand>
</feature>
<comment type="caution">
    <text evidence="14">The sequence shown here is derived from an EMBL/GenBank/DDBJ whole genome shotgun (WGS) entry which is preliminary data.</text>
</comment>
<dbReference type="PROSITE" id="PS00583">
    <property type="entry name" value="PFKB_KINASES_1"/>
    <property type="match status" value="1"/>
</dbReference>
<comment type="subunit">
    <text evidence="12">Homodimer.</text>
</comment>
<dbReference type="InterPro" id="IPR011877">
    <property type="entry name" value="Ribokinase"/>
</dbReference>
<comment type="caution">
    <text evidence="12">Lacks conserved residue(s) required for the propagation of feature annotation.</text>
</comment>
<evidence type="ECO:0000256" key="2">
    <source>
        <dbReference type="ARBA" id="ARBA00012035"/>
    </source>
</evidence>
<dbReference type="GO" id="GO:0005829">
    <property type="term" value="C:cytosol"/>
    <property type="evidence" value="ECO:0007669"/>
    <property type="project" value="TreeGrafter"/>
</dbReference>
<feature type="binding site" evidence="12">
    <location>
        <position position="283"/>
    </location>
    <ligand>
        <name>K(+)</name>
        <dbReference type="ChEBI" id="CHEBI:29103"/>
    </ligand>
</feature>
<keyword evidence="12" id="KW-0963">Cytoplasm</keyword>
<dbReference type="OrthoDB" id="9775849at2"/>
<dbReference type="GO" id="GO:0046872">
    <property type="term" value="F:metal ion binding"/>
    <property type="evidence" value="ECO:0007669"/>
    <property type="project" value="UniProtKB-KW"/>
</dbReference>
<name>A0A559J0L9_9BACL</name>
<dbReference type="GO" id="GO:0004747">
    <property type="term" value="F:ribokinase activity"/>
    <property type="evidence" value="ECO:0007669"/>
    <property type="project" value="UniProtKB-UniRule"/>
</dbReference>
<dbReference type="PANTHER" id="PTHR10584:SF166">
    <property type="entry name" value="RIBOKINASE"/>
    <property type="match status" value="1"/>
</dbReference>
<dbReference type="CDD" id="cd01174">
    <property type="entry name" value="ribokinase"/>
    <property type="match status" value="1"/>
</dbReference>
<comment type="subcellular location">
    <subcellularLocation>
        <location evidence="12">Cytoplasm</location>
    </subcellularLocation>
</comment>
<reference evidence="14 15" key="1">
    <citation type="submission" date="2019-07" db="EMBL/GenBank/DDBJ databases">
        <authorList>
            <person name="Kim J."/>
        </authorList>
    </citation>
    <scope>NUCLEOTIDE SEQUENCE [LARGE SCALE GENOMIC DNA]</scope>
    <source>
        <strain evidence="14 15">N4</strain>
    </source>
</reference>
<sequence>MKKPKITVVGSLNIDMVTETNQFPNQGETVIGTAFYSFFGGKGANQAVACARLGAQVTMIGAVGEDLFAKQLLETLDKEGIHTKCVKTVPHQTTGVATITLYDNDNRIIVTPGANHSLLPEDVVSLKEVIADSDMVLLQQEIPFETVEATIRLANELQVPVMLNPAPAIELPSELLKQVDVITPNEYELAVLLGLDEKQVQSFEYIIKWYPYRIVMTGGSSGAFYKSSTGEIKHEPGRQVEVIDTTGAGDTFNGALAVRLSEGSTLDEAVKFAVAASALSVTKLGAQSGMPTRSEVTQFMAE</sequence>
<proteinExistence type="inferred from homology"/>
<comment type="cofactor">
    <cofactor evidence="12">
        <name>Mg(2+)</name>
        <dbReference type="ChEBI" id="CHEBI:18420"/>
    </cofactor>
    <text evidence="12">Requires a divalent cation, most likely magnesium in vivo, as an electrophilic catalyst to aid phosphoryl group transfer. It is the chelate of the metal and the nucleotide that is the actual substrate.</text>
</comment>
<keyword evidence="8 12" id="KW-0067">ATP-binding</keyword>
<dbReference type="Proteomes" id="UP000318102">
    <property type="component" value="Unassembled WGS sequence"/>
</dbReference>
<organism evidence="14 15">
    <name type="scientific">Paenibacillus agilis</name>
    <dbReference type="NCBI Taxonomy" id="3020863"/>
    <lineage>
        <taxon>Bacteria</taxon>
        <taxon>Bacillati</taxon>
        <taxon>Bacillota</taxon>
        <taxon>Bacilli</taxon>
        <taxon>Bacillales</taxon>
        <taxon>Paenibacillaceae</taxon>
        <taxon>Paenibacillus</taxon>
    </lineage>
</organism>
<dbReference type="PRINTS" id="PR00990">
    <property type="entry name" value="RIBOKINASE"/>
</dbReference>
<dbReference type="InterPro" id="IPR002139">
    <property type="entry name" value="Ribo/fructo_kinase"/>
</dbReference>
<feature type="binding site" evidence="12">
    <location>
        <position position="280"/>
    </location>
    <ligand>
        <name>K(+)</name>
        <dbReference type="ChEBI" id="CHEBI:29103"/>
    </ligand>
</feature>
<evidence type="ECO:0000256" key="7">
    <source>
        <dbReference type="ARBA" id="ARBA00022777"/>
    </source>
</evidence>
<feature type="binding site" evidence="12">
    <location>
        <begin position="41"/>
        <end position="45"/>
    </location>
    <ligand>
        <name>substrate</name>
    </ligand>
</feature>
<dbReference type="PROSITE" id="PS00584">
    <property type="entry name" value="PFKB_KINASES_2"/>
    <property type="match status" value="1"/>
</dbReference>
<comment type="catalytic activity">
    <reaction evidence="12">
        <text>D-ribose + ATP = D-ribose 5-phosphate + ADP + H(+)</text>
        <dbReference type="Rhea" id="RHEA:13697"/>
        <dbReference type="ChEBI" id="CHEBI:15378"/>
        <dbReference type="ChEBI" id="CHEBI:30616"/>
        <dbReference type="ChEBI" id="CHEBI:47013"/>
        <dbReference type="ChEBI" id="CHEBI:78346"/>
        <dbReference type="ChEBI" id="CHEBI:456216"/>
        <dbReference type="EC" id="2.7.1.15"/>
    </reaction>
</comment>
<evidence type="ECO:0000256" key="8">
    <source>
        <dbReference type="ARBA" id="ARBA00022840"/>
    </source>
</evidence>
<dbReference type="Pfam" id="PF00294">
    <property type="entry name" value="PfkB"/>
    <property type="match status" value="1"/>
</dbReference>
<dbReference type="InterPro" id="IPR029056">
    <property type="entry name" value="Ribokinase-like"/>
</dbReference>
<dbReference type="PANTHER" id="PTHR10584">
    <property type="entry name" value="SUGAR KINASE"/>
    <property type="match status" value="1"/>
</dbReference>
<evidence type="ECO:0000256" key="12">
    <source>
        <dbReference type="HAMAP-Rule" id="MF_01987"/>
    </source>
</evidence>
<keyword evidence="10 12" id="KW-0630">Potassium</keyword>
<feature type="binding site" evidence="12">
    <location>
        <position position="141"/>
    </location>
    <ligand>
        <name>substrate</name>
    </ligand>
</feature>
<feature type="binding site" evidence="12">
    <location>
        <position position="285"/>
    </location>
    <ligand>
        <name>K(+)</name>
        <dbReference type="ChEBI" id="CHEBI:29103"/>
    </ligand>
</feature>
<comment type="pathway">
    <text evidence="12">Carbohydrate metabolism; D-ribose degradation; D-ribose 5-phosphate from beta-D-ribopyranose: step 2/2.</text>
</comment>
<evidence type="ECO:0000256" key="9">
    <source>
        <dbReference type="ARBA" id="ARBA00022842"/>
    </source>
</evidence>
<evidence type="ECO:0000256" key="3">
    <source>
        <dbReference type="ARBA" id="ARBA00016943"/>
    </source>
</evidence>
<evidence type="ECO:0000256" key="1">
    <source>
        <dbReference type="ARBA" id="ARBA00005380"/>
    </source>
</evidence>
<evidence type="ECO:0000256" key="11">
    <source>
        <dbReference type="ARBA" id="ARBA00023277"/>
    </source>
</evidence>
<evidence type="ECO:0000313" key="15">
    <source>
        <dbReference type="Proteomes" id="UP000318102"/>
    </source>
</evidence>
<evidence type="ECO:0000259" key="13">
    <source>
        <dbReference type="Pfam" id="PF00294"/>
    </source>
</evidence>
<dbReference type="NCBIfam" id="TIGR02152">
    <property type="entry name" value="D_ribokin_bact"/>
    <property type="match status" value="1"/>
</dbReference>
<keyword evidence="5 12" id="KW-0479">Metal-binding</keyword>
<feature type="binding site" evidence="12">
    <location>
        <position position="185"/>
    </location>
    <ligand>
        <name>ATP</name>
        <dbReference type="ChEBI" id="CHEBI:30616"/>
    </ligand>
</feature>
<evidence type="ECO:0000256" key="6">
    <source>
        <dbReference type="ARBA" id="ARBA00022741"/>
    </source>
</evidence>
<evidence type="ECO:0000256" key="5">
    <source>
        <dbReference type="ARBA" id="ARBA00022723"/>
    </source>
</evidence>
<feature type="binding site" evidence="12">
    <location>
        <position position="244"/>
    </location>
    <ligand>
        <name>K(+)</name>
        <dbReference type="ChEBI" id="CHEBI:29103"/>
    </ligand>
</feature>
<keyword evidence="9 12" id="KW-0460">Magnesium</keyword>
<accession>A0A559J0L9</accession>
<feature type="domain" description="Carbohydrate kinase PfkB" evidence="13">
    <location>
        <begin position="4"/>
        <end position="293"/>
    </location>
</feature>
<dbReference type="AlphaFoldDB" id="A0A559J0L9"/>